<dbReference type="GO" id="GO:0016052">
    <property type="term" value="P:carbohydrate catabolic process"/>
    <property type="evidence" value="ECO:0007669"/>
    <property type="project" value="TreeGrafter"/>
</dbReference>
<dbReference type="InterPro" id="IPR001360">
    <property type="entry name" value="Glyco_hydro_1"/>
</dbReference>
<dbReference type="EMBL" id="AZFJ01000007">
    <property type="protein sequence ID" value="KRL88165.1"/>
    <property type="molecule type" value="Genomic_DNA"/>
</dbReference>
<comment type="caution">
    <text evidence="5">The sequence shown here is derived from an EMBL/GenBank/DDBJ whole genome shotgun (WGS) entry which is preliminary data.</text>
</comment>
<dbReference type="Gene3D" id="3.20.20.80">
    <property type="entry name" value="Glycosidases"/>
    <property type="match status" value="1"/>
</dbReference>
<dbReference type="FunFam" id="3.20.20.80:FF:000004">
    <property type="entry name" value="Beta-glucosidase 6-phospho-beta-glucosidase"/>
    <property type="match status" value="1"/>
</dbReference>
<reference evidence="5 6" key="1">
    <citation type="journal article" date="2015" name="Genome Announc.">
        <title>Expanding the biotechnology potential of lactobacilli through comparative genomics of 213 strains and associated genera.</title>
        <authorList>
            <person name="Sun Z."/>
            <person name="Harris H.M."/>
            <person name="McCann A."/>
            <person name="Guo C."/>
            <person name="Argimon S."/>
            <person name="Zhang W."/>
            <person name="Yang X."/>
            <person name="Jeffery I.B."/>
            <person name="Cooney J.C."/>
            <person name="Kagawa T.F."/>
            <person name="Liu W."/>
            <person name="Song Y."/>
            <person name="Salvetti E."/>
            <person name="Wrobel A."/>
            <person name="Rasinkangas P."/>
            <person name="Parkhill J."/>
            <person name="Rea M.C."/>
            <person name="O'Sullivan O."/>
            <person name="Ritari J."/>
            <person name="Douillard F.P."/>
            <person name="Paul Ross R."/>
            <person name="Yang R."/>
            <person name="Briner A.E."/>
            <person name="Felis G.E."/>
            <person name="de Vos W.M."/>
            <person name="Barrangou R."/>
            <person name="Klaenhammer T.R."/>
            <person name="Caufield P.W."/>
            <person name="Cui Y."/>
            <person name="Zhang H."/>
            <person name="O'Toole P.W."/>
        </authorList>
    </citation>
    <scope>NUCLEOTIDE SEQUENCE [LARGE SCALE GENOMIC DNA]</scope>
    <source>
        <strain evidence="5 6">DSM 15945</strain>
    </source>
</reference>
<dbReference type="SUPFAM" id="SSF51445">
    <property type="entry name" value="(Trans)glycosidases"/>
    <property type="match status" value="1"/>
</dbReference>
<dbReference type="InterPro" id="IPR017853">
    <property type="entry name" value="GH"/>
</dbReference>
<name>A0A0R1UBD3_9LACO</name>
<dbReference type="AlphaFoldDB" id="A0A0R1UBD3"/>
<dbReference type="PATRIC" id="fig|1423783.4.peg.375"/>
<dbReference type="GO" id="GO:0005829">
    <property type="term" value="C:cytosol"/>
    <property type="evidence" value="ECO:0007669"/>
    <property type="project" value="TreeGrafter"/>
</dbReference>
<gene>
    <name evidence="5" type="ORF">FC50_GL000363</name>
</gene>
<comment type="similarity">
    <text evidence="1 4">Belongs to the glycosyl hydrolase 1 family.</text>
</comment>
<dbReference type="GO" id="GO:0008422">
    <property type="term" value="F:beta-glucosidase activity"/>
    <property type="evidence" value="ECO:0007669"/>
    <property type="project" value="TreeGrafter"/>
</dbReference>
<evidence type="ECO:0000313" key="6">
    <source>
        <dbReference type="Proteomes" id="UP000051922"/>
    </source>
</evidence>
<proteinExistence type="inferred from homology"/>
<dbReference type="PROSITE" id="PS00653">
    <property type="entry name" value="GLYCOSYL_HYDROL_F1_2"/>
    <property type="match status" value="1"/>
</dbReference>
<evidence type="ECO:0000256" key="4">
    <source>
        <dbReference type="RuleBase" id="RU003690"/>
    </source>
</evidence>
<dbReference type="PANTHER" id="PTHR10353">
    <property type="entry name" value="GLYCOSYL HYDROLASE"/>
    <property type="match status" value="1"/>
</dbReference>
<evidence type="ECO:0000313" key="5">
    <source>
        <dbReference type="EMBL" id="KRL88165.1"/>
    </source>
</evidence>
<dbReference type="STRING" id="1423783.FC50_GL000363"/>
<sequence length="497" mass="56594">MAAVCIYTEWSVDMTKLRKDFLWGGAVAAHQLEGGWQDGGKGVSVADVMTAGANGVERQITDGVLPGQNYPNHEAIDFYHHYKDDVKLFADLGLKAFRTSIAWTRIFPNGDEDEPNEAGLQFYDDLFDELHKYGIEPVITLSHFEMPYHLVTEYGGWRSRKVIDFFVHFATVVFKRYKDKVKYWMTFNEINNQANTDAAFALFTNSGVKVEPGEDAERTMYQAAHYEVVASALAVQIGHQINPDFQIGAMIAMVPLYPASPNPRDIFKAERAMQTRYWFADVQANGAYPAWLTQYQADAGFDLDITLADRDVLAAGKVDYIGFSYYMSNAVKAKDDEPDSYKYEESKDIVRNPTVEASEWGWQIDPQGLRYAMNWFNDRFHLPQFIVENGFGAIDKIDADGHVHDDYRVDYLRQHIEQMKLAVEVDGVDLMGYTPWGFIDLVSAGTGQMDKRYGFIYVDKNDAGEGTLKRSKKDSFYWFRHVIATNGEDLSDVKPEY</sequence>
<evidence type="ECO:0000256" key="2">
    <source>
        <dbReference type="ARBA" id="ARBA00022801"/>
    </source>
</evidence>
<evidence type="ECO:0000256" key="1">
    <source>
        <dbReference type="ARBA" id="ARBA00010838"/>
    </source>
</evidence>
<evidence type="ECO:0000256" key="3">
    <source>
        <dbReference type="ARBA" id="ARBA00023295"/>
    </source>
</evidence>
<organism evidence="5 6">
    <name type="scientific">Lacticaseibacillus pantheris DSM 15945 = JCM 12539 = NBRC 106106</name>
    <dbReference type="NCBI Taxonomy" id="1423783"/>
    <lineage>
        <taxon>Bacteria</taxon>
        <taxon>Bacillati</taxon>
        <taxon>Bacillota</taxon>
        <taxon>Bacilli</taxon>
        <taxon>Lactobacillales</taxon>
        <taxon>Lactobacillaceae</taxon>
        <taxon>Lacticaseibacillus</taxon>
    </lineage>
</organism>
<dbReference type="NCBIfam" id="NF011589">
    <property type="entry name" value="PRK15014.1"/>
    <property type="match status" value="1"/>
</dbReference>
<dbReference type="InterPro" id="IPR033132">
    <property type="entry name" value="GH_1_N_CS"/>
</dbReference>
<dbReference type="NCBIfam" id="NF007154">
    <property type="entry name" value="PRK09589.1"/>
    <property type="match status" value="1"/>
</dbReference>
<dbReference type="PANTHER" id="PTHR10353:SF85">
    <property type="entry name" value="ARYL-PHOSPHO-BETA-D-GLUCOSIDASE BGLA"/>
    <property type="match status" value="1"/>
</dbReference>
<dbReference type="PRINTS" id="PR00131">
    <property type="entry name" value="GLHYDRLASE1"/>
</dbReference>
<keyword evidence="6" id="KW-1185">Reference proteome</keyword>
<dbReference type="Proteomes" id="UP000051922">
    <property type="component" value="Unassembled WGS sequence"/>
</dbReference>
<keyword evidence="2" id="KW-0378">Hydrolase</keyword>
<accession>A0A0R1UBD3</accession>
<keyword evidence="3" id="KW-0326">Glycosidase</keyword>
<dbReference type="Pfam" id="PF00232">
    <property type="entry name" value="Glyco_hydro_1"/>
    <property type="match status" value="1"/>
</dbReference>
<protein>
    <submittedName>
        <fullName evidence="5">Phospho-beta-glucosidase</fullName>
    </submittedName>
</protein>